<dbReference type="EMBL" id="WMBA01000007">
    <property type="protein sequence ID" value="MTD53812.1"/>
    <property type="molecule type" value="Genomic_DNA"/>
</dbReference>
<feature type="active site" description="Proton acceptor" evidence="4">
    <location>
        <position position="362"/>
    </location>
</feature>
<dbReference type="InterPro" id="IPR010497">
    <property type="entry name" value="Epoxide_hydro_N"/>
</dbReference>
<feature type="active site" description="Proton donor" evidence="4">
    <location>
        <position position="305"/>
    </location>
</feature>
<dbReference type="PIRSF" id="PIRSF001112">
    <property type="entry name" value="Epoxide_hydrolase"/>
    <property type="match status" value="1"/>
</dbReference>
<name>A0A6N7YP74_9PSEU</name>
<dbReference type="PANTHER" id="PTHR21661">
    <property type="entry name" value="EPOXIDE HYDROLASE 1-RELATED"/>
    <property type="match status" value="1"/>
</dbReference>
<dbReference type="GO" id="GO:0097176">
    <property type="term" value="P:epoxide metabolic process"/>
    <property type="evidence" value="ECO:0007669"/>
    <property type="project" value="TreeGrafter"/>
</dbReference>
<dbReference type="InterPro" id="IPR029058">
    <property type="entry name" value="AB_hydrolase_fold"/>
</dbReference>
<evidence type="ECO:0000313" key="6">
    <source>
        <dbReference type="EMBL" id="MTD53812.1"/>
    </source>
</evidence>
<proteinExistence type="inferred from homology"/>
<comment type="caution">
    <text evidence="6">The sequence shown here is derived from an EMBL/GenBank/DDBJ whole genome shotgun (WGS) entry which is preliminary data.</text>
</comment>
<reference evidence="6 7" key="1">
    <citation type="submission" date="2019-11" db="EMBL/GenBank/DDBJ databases">
        <title>Draft genome of Amycolatopsis RM579.</title>
        <authorList>
            <person name="Duangmal K."/>
            <person name="Mingma R."/>
        </authorList>
    </citation>
    <scope>NUCLEOTIDE SEQUENCE [LARGE SCALE GENOMIC DNA]</scope>
    <source>
        <strain evidence="6 7">RM579</strain>
    </source>
</reference>
<feature type="domain" description="Epoxide hydrolase N-terminal" evidence="5">
    <location>
        <begin position="4"/>
        <end position="109"/>
    </location>
</feature>
<dbReference type="Pfam" id="PF06441">
    <property type="entry name" value="EHN"/>
    <property type="match status" value="1"/>
</dbReference>
<evidence type="ECO:0000256" key="3">
    <source>
        <dbReference type="ARBA" id="ARBA00022801"/>
    </source>
</evidence>
<dbReference type="Gene3D" id="3.40.50.1820">
    <property type="entry name" value="alpha/beta hydrolase"/>
    <property type="match status" value="1"/>
</dbReference>
<protein>
    <submittedName>
        <fullName evidence="6">Alpha/beta fold hydrolase</fullName>
    </submittedName>
</protein>
<dbReference type="SUPFAM" id="SSF53474">
    <property type="entry name" value="alpha/beta-Hydrolases"/>
    <property type="match status" value="1"/>
</dbReference>
<sequence>MNQIRPFHLDIPERELDDLRARLNFTRWPSKETVDDNSQGPRLGTLRQLIDHWRESYDWRKVEKELNGFGQFQTEIDGIDVHFLHVISPEPDALPLLMTHGWPGSVLEFRKVIGPLTNPVAFGGDARDAFHVIAPSMPGFGFSSAPTTTGWSFGKTADAWITLMNRLGYSDWGIQGGDLGAGVSETIAAKNPTGLVGMHLNFSTIQPSPDEMAEATPEEQRILADAQEFWVNNSSYAQQQQSRPQTIGYSLADSPVGLAAWLYTIFQQGCDTPENALDTFTEDELLDYFMLYWLPNAGVTSARTYWELKNSGFSPAATIENPITVPTGYTQFPGEPVRQSRRWLERRFTDLVRYHQAPRGGHFAALEQPDLFVDDVRATFRSLRS</sequence>
<keyword evidence="7" id="KW-1185">Reference proteome</keyword>
<keyword evidence="3 6" id="KW-0378">Hydrolase</keyword>
<dbReference type="OrthoDB" id="27092at2"/>
<organism evidence="6 7">
    <name type="scientific">Amycolatopsis pithecellobii</name>
    <dbReference type="NCBI Taxonomy" id="664692"/>
    <lineage>
        <taxon>Bacteria</taxon>
        <taxon>Bacillati</taxon>
        <taxon>Actinomycetota</taxon>
        <taxon>Actinomycetes</taxon>
        <taxon>Pseudonocardiales</taxon>
        <taxon>Pseudonocardiaceae</taxon>
        <taxon>Amycolatopsis</taxon>
    </lineage>
</organism>
<accession>A0A6N7YP74</accession>
<dbReference type="AlphaFoldDB" id="A0A6N7YP74"/>
<gene>
    <name evidence="6" type="ORF">GKO32_07415</name>
</gene>
<dbReference type="InterPro" id="IPR016292">
    <property type="entry name" value="Epoxide_hydrolase"/>
</dbReference>
<keyword evidence="2" id="KW-0058">Aromatic hydrocarbons catabolism</keyword>
<evidence type="ECO:0000259" key="5">
    <source>
        <dbReference type="Pfam" id="PF06441"/>
    </source>
</evidence>
<dbReference type="Proteomes" id="UP000440096">
    <property type="component" value="Unassembled WGS sequence"/>
</dbReference>
<dbReference type="PANTHER" id="PTHR21661:SF35">
    <property type="entry name" value="EPOXIDE HYDROLASE"/>
    <property type="match status" value="1"/>
</dbReference>
<dbReference type="InterPro" id="IPR000639">
    <property type="entry name" value="Epox_hydrolase-like"/>
</dbReference>
<comment type="similarity">
    <text evidence="1">Belongs to the peptidase S33 family.</text>
</comment>
<evidence type="ECO:0000256" key="1">
    <source>
        <dbReference type="ARBA" id="ARBA00010088"/>
    </source>
</evidence>
<evidence type="ECO:0000256" key="4">
    <source>
        <dbReference type="PIRSR" id="PIRSR001112-1"/>
    </source>
</evidence>
<dbReference type="RefSeq" id="WP_154756029.1">
    <property type="nucleotide sequence ID" value="NZ_WMBA01000007.1"/>
</dbReference>
<dbReference type="GO" id="GO:0004301">
    <property type="term" value="F:epoxide hydrolase activity"/>
    <property type="evidence" value="ECO:0007669"/>
    <property type="project" value="TreeGrafter"/>
</dbReference>
<dbReference type="PRINTS" id="PR00412">
    <property type="entry name" value="EPOXHYDRLASE"/>
</dbReference>
<evidence type="ECO:0000313" key="7">
    <source>
        <dbReference type="Proteomes" id="UP000440096"/>
    </source>
</evidence>
<feature type="active site" description="Nucleophile" evidence="4">
    <location>
        <position position="178"/>
    </location>
</feature>
<evidence type="ECO:0000256" key="2">
    <source>
        <dbReference type="ARBA" id="ARBA00022797"/>
    </source>
</evidence>